<dbReference type="Proteomes" id="UP000053477">
    <property type="component" value="Unassembled WGS sequence"/>
</dbReference>
<keyword evidence="2" id="KW-1185">Reference proteome</keyword>
<gene>
    <name evidence="1" type="ORF">SCHPADRAFT_906896</name>
</gene>
<sequence>MDGDFRLKHDMPMKWLEAIFTRRRRPNEMIGGGETRTFPNVVKLHLELTEEGQYIPYEKVFKAVPQVRDLTLELPNCDAPSTHHELDTGERLTDVRFANCNSFSGEEVLDFFKTRSKDEEPWFENLQRFEIENCEGLRDSKNEFENLFGDALVWKA</sequence>
<name>A0A0H2RLZ3_9AGAM</name>
<organism evidence="1 2">
    <name type="scientific">Schizopora paradoxa</name>
    <dbReference type="NCBI Taxonomy" id="27342"/>
    <lineage>
        <taxon>Eukaryota</taxon>
        <taxon>Fungi</taxon>
        <taxon>Dikarya</taxon>
        <taxon>Basidiomycota</taxon>
        <taxon>Agaricomycotina</taxon>
        <taxon>Agaricomycetes</taxon>
        <taxon>Hymenochaetales</taxon>
        <taxon>Schizoporaceae</taxon>
        <taxon>Schizopora</taxon>
    </lineage>
</organism>
<proteinExistence type="predicted"/>
<evidence type="ECO:0000313" key="1">
    <source>
        <dbReference type="EMBL" id="KLO10458.1"/>
    </source>
</evidence>
<evidence type="ECO:0000313" key="2">
    <source>
        <dbReference type="Proteomes" id="UP000053477"/>
    </source>
</evidence>
<dbReference type="EMBL" id="KQ086026">
    <property type="protein sequence ID" value="KLO10458.1"/>
    <property type="molecule type" value="Genomic_DNA"/>
</dbReference>
<protein>
    <submittedName>
        <fullName evidence="1">Uncharacterized protein</fullName>
    </submittedName>
</protein>
<reference evidence="1 2" key="1">
    <citation type="submission" date="2015-04" db="EMBL/GenBank/DDBJ databases">
        <title>Complete genome sequence of Schizopora paradoxa KUC8140, a cosmopolitan wood degrader in East Asia.</title>
        <authorList>
            <consortium name="DOE Joint Genome Institute"/>
            <person name="Min B."/>
            <person name="Park H."/>
            <person name="Jang Y."/>
            <person name="Kim J.-J."/>
            <person name="Kim K.H."/>
            <person name="Pangilinan J."/>
            <person name="Lipzen A."/>
            <person name="Riley R."/>
            <person name="Grigoriev I.V."/>
            <person name="Spatafora J.W."/>
            <person name="Choi I.-G."/>
        </authorList>
    </citation>
    <scope>NUCLEOTIDE SEQUENCE [LARGE SCALE GENOMIC DNA]</scope>
    <source>
        <strain evidence="1 2">KUC8140</strain>
    </source>
</reference>
<accession>A0A0H2RLZ3</accession>
<dbReference type="InParanoid" id="A0A0H2RLZ3"/>
<dbReference type="AlphaFoldDB" id="A0A0H2RLZ3"/>